<keyword evidence="3" id="KW-1185">Reference proteome</keyword>
<dbReference type="Proteomes" id="UP000719267">
    <property type="component" value="Unassembled WGS sequence"/>
</dbReference>
<feature type="compositionally biased region" description="Low complexity" evidence="1">
    <location>
        <begin position="228"/>
        <end position="246"/>
    </location>
</feature>
<evidence type="ECO:0000256" key="1">
    <source>
        <dbReference type="SAM" id="MobiDB-lite"/>
    </source>
</evidence>
<reference evidence="2 3" key="1">
    <citation type="submission" date="2021-07" db="EMBL/GenBank/DDBJ databases">
        <title>Mesonia aestuariivivens sp. nov., isolated from a tidal flat.</title>
        <authorList>
            <person name="Kim Y.-O."/>
            <person name="Yoon J.-H."/>
        </authorList>
    </citation>
    <scope>NUCLEOTIDE SEQUENCE [LARGE SCALE GENOMIC DNA]</scope>
    <source>
        <strain evidence="2 3">JHPTF-M18</strain>
    </source>
</reference>
<dbReference type="PROSITE" id="PS51257">
    <property type="entry name" value="PROKAR_LIPOPROTEIN"/>
    <property type="match status" value="1"/>
</dbReference>
<sequence>MKNFAKIIAALLVVSFITQSCRNRSHSNPASPTPIAILKGKLKNEQNYSIILEDMDAKNLNTSSEKYLHKYQILKERKDTVLVESTEWYPVTSTYFNKHIDDLGMELVTKENGKVHEETVPAGYRGYVGNSQYGQWRQHNGHSFWEFYGRYMFLSHVFNRFNNPYRRDYYNDYRTNYSGRSYYGPNGRKVYGTSTYTGKSSWNSKDQSFKNKVRSQVKLSSARRARSASRSSRSTSYRSRSGGFGK</sequence>
<feature type="compositionally biased region" description="Basic residues" evidence="1">
    <location>
        <begin position="211"/>
        <end position="227"/>
    </location>
</feature>
<name>A0ABS6W1R0_9FLAO</name>
<evidence type="ECO:0000313" key="2">
    <source>
        <dbReference type="EMBL" id="MBW2961788.1"/>
    </source>
</evidence>
<organism evidence="2 3">
    <name type="scientific">Mesonia aestuariivivens</name>
    <dbReference type="NCBI Taxonomy" id="2796128"/>
    <lineage>
        <taxon>Bacteria</taxon>
        <taxon>Pseudomonadati</taxon>
        <taxon>Bacteroidota</taxon>
        <taxon>Flavobacteriia</taxon>
        <taxon>Flavobacteriales</taxon>
        <taxon>Flavobacteriaceae</taxon>
        <taxon>Mesonia</taxon>
    </lineage>
</organism>
<dbReference type="RefSeq" id="WP_219040076.1">
    <property type="nucleotide sequence ID" value="NZ_JAHWDF010000007.1"/>
</dbReference>
<evidence type="ECO:0008006" key="4">
    <source>
        <dbReference type="Google" id="ProtNLM"/>
    </source>
</evidence>
<dbReference type="EMBL" id="JAHWDF010000007">
    <property type="protein sequence ID" value="MBW2961788.1"/>
    <property type="molecule type" value="Genomic_DNA"/>
</dbReference>
<feature type="region of interest" description="Disordered" evidence="1">
    <location>
        <begin position="205"/>
        <end position="246"/>
    </location>
</feature>
<protein>
    <recommendedName>
        <fullName evidence="4">Lipoprotein</fullName>
    </recommendedName>
</protein>
<gene>
    <name evidence="2" type="ORF">KW502_08250</name>
</gene>
<evidence type="ECO:0000313" key="3">
    <source>
        <dbReference type="Proteomes" id="UP000719267"/>
    </source>
</evidence>
<accession>A0ABS6W1R0</accession>
<comment type="caution">
    <text evidence="2">The sequence shown here is derived from an EMBL/GenBank/DDBJ whole genome shotgun (WGS) entry which is preliminary data.</text>
</comment>
<proteinExistence type="predicted"/>